<dbReference type="FunFam" id="1.25.40.340:FF:000001">
    <property type="entry name" value="Dihydroxyacetone kinase 1"/>
    <property type="match status" value="1"/>
</dbReference>
<feature type="binding site" evidence="12">
    <location>
        <position position="113"/>
    </location>
    <ligand>
        <name>substrate</name>
    </ligand>
</feature>
<dbReference type="Proteomes" id="UP000287972">
    <property type="component" value="Unassembled WGS sequence"/>
</dbReference>
<comment type="caution">
    <text evidence="15">The sequence shown here is derived from an EMBL/GenBank/DDBJ whole genome shotgun (WGS) entry which is preliminary data.</text>
</comment>
<name>A0A428REJ4_9HYPO</name>
<dbReference type="NCBIfam" id="TIGR02361">
    <property type="entry name" value="dak_ATP"/>
    <property type="match status" value="1"/>
</dbReference>
<dbReference type="FunFam" id="3.40.50.10440:FF:000001">
    <property type="entry name" value="Dihydroxyacetone kinase, DhaK subunit"/>
    <property type="match status" value="1"/>
</dbReference>
<evidence type="ECO:0000256" key="8">
    <source>
        <dbReference type="ARBA" id="ARBA00022840"/>
    </source>
</evidence>
<dbReference type="EMBL" id="NKCL01000320">
    <property type="protein sequence ID" value="RSL75972.1"/>
    <property type="molecule type" value="Genomic_DNA"/>
</dbReference>
<comment type="catalytic activity">
    <reaction evidence="10">
        <text>dihydroxyacetone + ATP = dihydroxyacetone phosphate + ADP + H(+)</text>
        <dbReference type="Rhea" id="RHEA:15773"/>
        <dbReference type="ChEBI" id="CHEBI:15378"/>
        <dbReference type="ChEBI" id="CHEBI:16016"/>
        <dbReference type="ChEBI" id="CHEBI:30616"/>
        <dbReference type="ChEBI" id="CHEBI:57642"/>
        <dbReference type="ChEBI" id="CHEBI:456216"/>
        <dbReference type="EC" id="2.7.1.29"/>
    </reaction>
</comment>
<evidence type="ECO:0000256" key="6">
    <source>
        <dbReference type="ARBA" id="ARBA00022777"/>
    </source>
</evidence>
<evidence type="ECO:0000313" key="15">
    <source>
        <dbReference type="EMBL" id="RSL75972.1"/>
    </source>
</evidence>
<protein>
    <recommendedName>
        <fullName evidence="17">Dihydroxyacetone kinase</fullName>
    </recommendedName>
</protein>
<dbReference type="PANTHER" id="PTHR28629:SF1">
    <property type="entry name" value="YALI0F01606P"/>
    <property type="match status" value="1"/>
</dbReference>
<dbReference type="InterPro" id="IPR036117">
    <property type="entry name" value="DhaL_dom_sf"/>
</dbReference>
<dbReference type="InterPro" id="IPR004007">
    <property type="entry name" value="DhaL_dom"/>
</dbReference>
<dbReference type="GO" id="GO:0050354">
    <property type="term" value="F:triokinase activity"/>
    <property type="evidence" value="ECO:0007669"/>
    <property type="project" value="UniProtKB-EC"/>
</dbReference>
<dbReference type="PANTHER" id="PTHR28629">
    <property type="entry name" value="TRIOKINASE/FMN CYCLASE"/>
    <property type="match status" value="1"/>
</dbReference>
<accession>A0A428REJ4</accession>
<evidence type="ECO:0000256" key="12">
    <source>
        <dbReference type="PIRSR" id="PIRSR612734-2"/>
    </source>
</evidence>
<evidence type="ECO:0000256" key="4">
    <source>
        <dbReference type="ARBA" id="ARBA00022679"/>
    </source>
</evidence>
<dbReference type="InterPro" id="IPR050861">
    <property type="entry name" value="Dihydroxyacetone_Kinase"/>
</dbReference>
<evidence type="ECO:0000313" key="16">
    <source>
        <dbReference type="Proteomes" id="UP000287972"/>
    </source>
</evidence>
<dbReference type="Gene3D" id="1.25.40.340">
    <property type="match status" value="1"/>
</dbReference>
<dbReference type="InterPro" id="IPR004006">
    <property type="entry name" value="DhaK_dom"/>
</dbReference>
<proteinExistence type="inferred from homology"/>
<evidence type="ECO:0008006" key="17">
    <source>
        <dbReference type="Google" id="ProtNLM"/>
    </source>
</evidence>
<reference evidence="15 16" key="1">
    <citation type="submission" date="2017-06" db="EMBL/GenBank/DDBJ databases">
        <title>Comparative genomic analysis of Ambrosia Fusariam Clade fungi.</title>
        <authorList>
            <person name="Stajich J.E."/>
            <person name="Carrillo J."/>
            <person name="Kijimoto T."/>
            <person name="Eskalen A."/>
            <person name="O'Donnell K."/>
            <person name="Kasson M."/>
        </authorList>
    </citation>
    <scope>NUCLEOTIDE SEQUENCE [LARGE SCALE GENOMIC DNA]</scope>
    <source>
        <strain evidence="15 16">NRRL62606</strain>
    </source>
</reference>
<evidence type="ECO:0000259" key="14">
    <source>
        <dbReference type="PROSITE" id="PS51481"/>
    </source>
</evidence>
<feature type="domain" description="DhaK" evidence="14">
    <location>
        <begin position="11"/>
        <end position="343"/>
    </location>
</feature>
<dbReference type="AlphaFoldDB" id="A0A428REJ4"/>
<keyword evidence="16" id="KW-1185">Reference proteome</keyword>
<comment type="pathway">
    <text evidence="2">Polyol metabolism; glycerol fermentation; glycerone phosphate from glycerol (oxidative route): step 2/2.</text>
</comment>
<feature type="domain" description="DhaL" evidence="13">
    <location>
        <begin position="380"/>
        <end position="576"/>
    </location>
</feature>
<comment type="function">
    <text evidence="1">Catalyzes both the phosphorylation of dihydroxyacetone and of glyceraldehyde.</text>
</comment>
<evidence type="ECO:0000256" key="3">
    <source>
        <dbReference type="ARBA" id="ARBA00008757"/>
    </source>
</evidence>
<dbReference type="InterPro" id="IPR012734">
    <property type="entry name" value="DhaK_ATP"/>
</dbReference>
<keyword evidence="7" id="KW-0319">Glycerol metabolism</keyword>
<feature type="binding site" evidence="12">
    <location>
        <position position="108"/>
    </location>
    <ligand>
        <name>substrate</name>
    </ligand>
</feature>
<dbReference type="GO" id="GO:0005524">
    <property type="term" value="F:ATP binding"/>
    <property type="evidence" value="ECO:0007669"/>
    <property type="project" value="UniProtKB-KW"/>
</dbReference>
<comment type="catalytic activity">
    <reaction evidence="9">
        <text>D-glyceraldehyde + ATP = D-glyceraldehyde 3-phosphate + ADP + H(+)</text>
        <dbReference type="Rhea" id="RHEA:13941"/>
        <dbReference type="ChEBI" id="CHEBI:15378"/>
        <dbReference type="ChEBI" id="CHEBI:17378"/>
        <dbReference type="ChEBI" id="CHEBI:30616"/>
        <dbReference type="ChEBI" id="CHEBI:59776"/>
        <dbReference type="ChEBI" id="CHEBI:456216"/>
        <dbReference type="EC" id="2.7.1.28"/>
    </reaction>
</comment>
<dbReference type="GO" id="GO:0004371">
    <property type="term" value="F:glycerone kinase activity"/>
    <property type="evidence" value="ECO:0007669"/>
    <property type="project" value="UniProtKB-EC"/>
</dbReference>
<feature type="binding site" evidence="12">
    <location>
        <begin position="57"/>
        <end position="60"/>
    </location>
    <ligand>
        <name>substrate</name>
    </ligand>
</feature>
<gene>
    <name evidence="15" type="ORF">CEP51_010378</name>
</gene>
<dbReference type="GO" id="GO:0005829">
    <property type="term" value="C:cytosol"/>
    <property type="evidence" value="ECO:0007669"/>
    <property type="project" value="TreeGrafter"/>
</dbReference>
<dbReference type="SUPFAM" id="SSF82549">
    <property type="entry name" value="DAK1/DegV-like"/>
    <property type="match status" value="1"/>
</dbReference>
<keyword evidence="8" id="KW-0067">ATP-binding</keyword>
<dbReference type="Pfam" id="PF02733">
    <property type="entry name" value="Dak1"/>
    <property type="match status" value="1"/>
</dbReference>
<dbReference type="UniPathway" id="UPA00617">
    <property type="reaction ID" value="UER00669"/>
</dbReference>
<comment type="similarity">
    <text evidence="3">Belongs to the dihydroxyacetone kinase (DAK) family.</text>
</comment>
<evidence type="ECO:0000256" key="7">
    <source>
        <dbReference type="ARBA" id="ARBA00022798"/>
    </source>
</evidence>
<dbReference type="Gene3D" id="3.30.1180.20">
    <property type="entry name" value="Dihydroxyacetone kinase, domain 2"/>
    <property type="match status" value="1"/>
</dbReference>
<organism evidence="15 16">
    <name type="scientific">Fusarium floridanum</name>
    <dbReference type="NCBI Taxonomy" id="1325733"/>
    <lineage>
        <taxon>Eukaryota</taxon>
        <taxon>Fungi</taxon>
        <taxon>Dikarya</taxon>
        <taxon>Ascomycota</taxon>
        <taxon>Pezizomycotina</taxon>
        <taxon>Sordariomycetes</taxon>
        <taxon>Hypocreomycetidae</taxon>
        <taxon>Hypocreales</taxon>
        <taxon>Nectriaceae</taxon>
        <taxon>Fusarium</taxon>
        <taxon>Fusarium solani species complex</taxon>
    </lineage>
</organism>
<evidence type="ECO:0000256" key="10">
    <source>
        <dbReference type="ARBA" id="ARBA00048898"/>
    </source>
</evidence>
<dbReference type="Pfam" id="PF02734">
    <property type="entry name" value="Dak2"/>
    <property type="match status" value="1"/>
</dbReference>
<keyword evidence="4" id="KW-0808">Transferase</keyword>
<dbReference type="SMART" id="SM01120">
    <property type="entry name" value="Dak2"/>
    <property type="match status" value="1"/>
</dbReference>
<evidence type="ECO:0000256" key="1">
    <source>
        <dbReference type="ARBA" id="ARBA00003264"/>
    </source>
</evidence>
<keyword evidence="5" id="KW-0547">Nucleotide-binding</keyword>
<dbReference type="PROSITE" id="PS51481">
    <property type="entry name" value="DHAK"/>
    <property type="match status" value="1"/>
</dbReference>
<evidence type="ECO:0000256" key="5">
    <source>
        <dbReference type="ARBA" id="ARBA00022741"/>
    </source>
</evidence>
<dbReference type="GO" id="GO:0019588">
    <property type="term" value="P:anaerobic glycerol catabolic process"/>
    <property type="evidence" value="ECO:0007669"/>
    <property type="project" value="UniProtKB-UniPathway"/>
</dbReference>
<sequence>MSNRHFVESQDIATLVPDALEALTFQNPALSWDSRHKSIYDKGHDPDRHVSVVSGGGAGHEPAHAMYVGAGMLSAAVSGNIFASPSVPQIYNSVRNASGKAGTVLIVKNYTGDNFHFSQAALKARVDLGARVEVVTVGDDVSLTRSKVSKVGRRGLAGTVLMHKVIGAMAAQGKSVDECLTLSKVVNAGLATIGASLGRVHIPGQPCASNQVPETAIELGMGIHNESGAQLLQPRPSLSDLLDLMLQRLLDTSDPERGYVDFGISPDNVVVMVNNLGSLSVLELSAITTKVVRKLGERGIRPRRVYSGTFMTSLDGPGFSITCLRVDAEILSYLDAPTSALGWTSPSTWDEPETRASRTYADEAIDNRSRTTFGGKVDPSVLRKAISGACHSALEAVPAITHFDTIVGDGDCGLTLQRGCETVLKLFEDGVEISDSAFDNFVRIAHAVEESMDGTSGAIYGLFFNGFSAKLRDSDVGGTISHSEWLAAATAGLEAVQGVTPARAGDRTLMDALEPFIHTLKDGLSNAVREAQNGAETTKGMKPAFGRAVYVNEDGWDQVPDPGAMGVVAVVEGLGTGIIGENGTHNCQEEDARGKEFVTQSSYFTIAWLAWAREYLFIGLTA</sequence>
<feature type="active site" description="Tele-hemiaminal-histidine intermediate" evidence="11">
    <location>
        <position position="224"/>
    </location>
</feature>
<evidence type="ECO:0000256" key="2">
    <source>
        <dbReference type="ARBA" id="ARBA00004778"/>
    </source>
</evidence>
<dbReference type="FunFam" id="3.30.1180.20:FF:000001">
    <property type="entry name" value="Dihydroxyacetone kinase 1"/>
    <property type="match status" value="1"/>
</dbReference>
<evidence type="ECO:0000259" key="13">
    <source>
        <dbReference type="PROSITE" id="PS51480"/>
    </source>
</evidence>
<dbReference type="PROSITE" id="PS51480">
    <property type="entry name" value="DHAL"/>
    <property type="match status" value="1"/>
</dbReference>
<keyword evidence="6" id="KW-0418">Kinase</keyword>
<dbReference type="SUPFAM" id="SSF101473">
    <property type="entry name" value="DhaL-like"/>
    <property type="match status" value="1"/>
</dbReference>
<evidence type="ECO:0000256" key="9">
    <source>
        <dbReference type="ARBA" id="ARBA00047974"/>
    </source>
</evidence>
<evidence type="ECO:0000256" key="11">
    <source>
        <dbReference type="PIRSR" id="PIRSR612734-1"/>
    </source>
</evidence>
<dbReference type="Gene3D" id="3.40.50.10440">
    <property type="entry name" value="Dihydroxyacetone kinase, domain 1"/>
    <property type="match status" value="1"/>
</dbReference>